<reference evidence="2 3" key="1">
    <citation type="journal article" date="2023" name="Plants (Basel)">
        <title>Bridging the Gap: Combining Genomics and Transcriptomics Approaches to Understand Stylosanthes scabra, an Orphan Legume from the Brazilian Caatinga.</title>
        <authorList>
            <person name="Ferreira-Neto J.R.C."/>
            <person name="da Silva M.D."/>
            <person name="Binneck E."/>
            <person name="de Melo N.F."/>
            <person name="da Silva R.H."/>
            <person name="de Melo A.L.T.M."/>
            <person name="Pandolfi V."/>
            <person name="Bustamante F.O."/>
            <person name="Brasileiro-Vidal A.C."/>
            <person name="Benko-Iseppon A.M."/>
        </authorList>
    </citation>
    <scope>NUCLEOTIDE SEQUENCE [LARGE SCALE GENOMIC DNA]</scope>
    <source>
        <tissue evidence="2">Leaves</tissue>
    </source>
</reference>
<sequence>MTESDLTQGYPQSQLEDEQVANDNEIKPVIKPSRRGDRSNYATRPPLAASNQQQPPQNVVIAPAIRRGGFRAKIQIVRSQSAFLRSNPTMQVHARPTVPQRPNAPFRPPTNRPNASASQGSASGVSNSTRQPRVSIETISGSSKATTTRFQEFMPSQTRNKENNP</sequence>
<organism evidence="2 3">
    <name type="scientific">Stylosanthes scabra</name>
    <dbReference type="NCBI Taxonomy" id="79078"/>
    <lineage>
        <taxon>Eukaryota</taxon>
        <taxon>Viridiplantae</taxon>
        <taxon>Streptophyta</taxon>
        <taxon>Embryophyta</taxon>
        <taxon>Tracheophyta</taxon>
        <taxon>Spermatophyta</taxon>
        <taxon>Magnoliopsida</taxon>
        <taxon>eudicotyledons</taxon>
        <taxon>Gunneridae</taxon>
        <taxon>Pentapetalae</taxon>
        <taxon>rosids</taxon>
        <taxon>fabids</taxon>
        <taxon>Fabales</taxon>
        <taxon>Fabaceae</taxon>
        <taxon>Papilionoideae</taxon>
        <taxon>50 kb inversion clade</taxon>
        <taxon>dalbergioids sensu lato</taxon>
        <taxon>Dalbergieae</taxon>
        <taxon>Pterocarpus clade</taxon>
        <taxon>Stylosanthes</taxon>
    </lineage>
</organism>
<feature type="compositionally biased region" description="Polar residues" evidence="1">
    <location>
        <begin position="1"/>
        <end position="14"/>
    </location>
</feature>
<proteinExistence type="predicted"/>
<name>A0ABU6V5H7_9FABA</name>
<dbReference type="EMBL" id="JASCZI010151043">
    <property type="protein sequence ID" value="MED6167608.1"/>
    <property type="molecule type" value="Genomic_DNA"/>
</dbReference>
<gene>
    <name evidence="2" type="ORF">PIB30_004419</name>
</gene>
<evidence type="ECO:0000313" key="3">
    <source>
        <dbReference type="Proteomes" id="UP001341840"/>
    </source>
</evidence>
<accession>A0ABU6V5H7</accession>
<feature type="region of interest" description="Disordered" evidence="1">
    <location>
        <begin position="84"/>
        <end position="165"/>
    </location>
</feature>
<protein>
    <submittedName>
        <fullName evidence="2">Uncharacterized protein</fullName>
    </submittedName>
</protein>
<dbReference type="Proteomes" id="UP001341840">
    <property type="component" value="Unassembled WGS sequence"/>
</dbReference>
<feature type="compositionally biased region" description="Low complexity" evidence="1">
    <location>
        <begin position="114"/>
        <end position="128"/>
    </location>
</feature>
<comment type="caution">
    <text evidence="2">The sequence shown here is derived from an EMBL/GenBank/DDBJ whole genome shotgun (WGS) entry which is preliminary data.</text>
</comment>
<feature type="compositionally biased region" description="Polar residues" evidence="1">
    <location>
        <begin position="129"/>
        <end position="158"/>
    </location>
</feature>
<evidence type="ECO:0000313" key="2">
    <source>
        <dbReference type="EMBL" id="MED6167608.1"/>
    </source>
</evidence>
<feature type="region of interest" description="Disordered" evidence="1">
    <location>
        <begin position="1"/>
        <end position="59"/>
    </location>
</feature>
<feature type="compositionally biased region" description="Basic and acidic residues" evidence="1">
    <location>
        <begin position="24"/>
        <end position="38"/>
    </location>
</feature>
<keyword evidence="3" id="KW-1185">Reference proteome</keyword>
<evidence type="ECO:0000256" key="1">
    <source>
        <dbReference type="SAM" id="MobiDB-lite"/>
    </source>
</evidence>